<dbReference type="PANTHER" id="PTHR24198">
    <property type="entry name" value="ANKYRIN REPEAT AND PROTEIN KINASE DOMAIN-CONTAINING PROTEIN"/>
    <property type="match status" value="1"/>
</dbReference>
<evidence type="ECO:0000256" key="2">
    <source>
        <dbReference type="ARBA" id="ARBA00023043"/>
    </source>
</evidence>
<organism evidence="5 6">
    <name type="scientific">Aspergillus keveii</name>
    <dbReference type="NCBI Taxonomy" id="714993"/>
    <lineage>
        <taxon>Eukaryota</taxon>
        <taxon>Fungi</taxon>
        <taxon>Dikarya</taxon>
        <taxon>Ascomycota</taxon>
        <taxon>Pezizomycotina</taxon>
        <taxon>Eurotiomycetes</taxon>
        <taxon>Eurotiomycetidae</taxon>
        <taxon>Eurotiales</taxon>
        <taxon>Aspergillaceae</taxon>
        <taxon>Aspergillus</taxon>
        <taxon>Aspergillus subgen. Nidulantes</taxon>
    </lineage>
</organism>
<gene>
    <name evidence="5" type="ORF">BJX66DRAFT_347504</name>
</gene>
<dbReference type="InterPro" id="IPR036770">
    <property type="entry name" value="Ankyrin_rpt-contain_sf"/>
</dbReference>
<dbReference type="InterPro" id="IPR002110">
    <property type="entry name" value="Ankyrin_rpt"/>
</dbReference>
<dbReference type="SMART" id="SM00248">
    <property type="entry name" value="ANK"/>
    <property type="match status" value="12"/>
</dbReference>
<dbReference type="PROSITE" id="PS50088">
    <property type="entry name" value="ANK_REPEAT"/>
    <property type="match status" value="4"/>
</dbReference>
<reference evidence="5 6" key="1">
    <citation type="submission" date="2024-07" db="EMBL/GenBank/DDBJ databases">
        <title>Section-level genome sequencing and comparative genomics of Aspergillus sections Usti and Cavernicolus.</title>
        <authorList>
            <consortium name="Lawrence Berkeley National Laboratory"/>
            <person name="Nybo J.L."/>
            <person name="Vesth T.C."/>
            <person name="Theobald S."/>
            <person name="Frisvad J.C."/>
            <person name="Larsen T.O."/>
            <person name="Kjaerboelling I."/>
            <person name="Rothschild-Mancinelli K."/>
            <person name="Lyhne E.K."/>
            <person name="Kogle M.E."/>
            <person name="Barry K."/>
            <person name="Clum A."/>
            <person name="Na H."/>
            <person name="Ledsgaard L."/>
            <person name="Lin J."/>
            <person name="Lipzen A."/>
            <person name="Kuo A."/>
            <person name="Riley R."/>
            <person name="Mondo S."/>
            <person name="Labutti K."/>
            <person name="Haridas S."/>
            <person name="Pangalinan J."/>
            <person name="Salamov A.A."/>
            <person name="Simmons B.A."/>
            <person name="Magnuson J.K."/>
            <person name="Chen J."/>
            <person name="Drula E."/>
            <person name="Henrissat B."/>
            <person name="Wiebenga A."/>
            <person name="Lubbers R.J."/>
            <person name="Gomes A.C."/>
            <person name="Makela M.R."/>
            <person name="Stajich J."/>
            <person name="Grigoriev I.V."/>
            <person name="Mortensen U.H."/>
            <person name="De Vries R.P."/>
            <person name="Baker S.E."/>
            <person name="Andersen M.R."/>
        </authorList>
    </citation>
    <scope>NUCLEOTIDE SEQUENCE [LARGE SCALE GENOMIC DNA]</scope>
    <source>
        <strain evidence="5 6">CBS 209.92</strain>
    </source>
</reference>
<evidence type="ECO:0000313" key="6">
    <source>
        <dbReference type="Proteomes" id="UP001610563"/>
    </source>
</evidence>
<feature type="repeat" description="ANK" evidence="3">
    <location>
        <begin position="936"/>
        <end position="968"/>
    </location>
</feature>
<keyword evidence="1" id="KW-0677">Repeat</keyword>
<protein>
    <submittedName>
        <fullName evidence="5">Ankyrin repeat-containing domain protein</fullName>
    </submittedName>
</protein>
<feature type="repeat" description="ANK" evidence="3">
    <location>
        <begin position="441"/>
        <end position="473"/>
    </location>
</feature>
<feature type="repeat" description="ANK" evidence="3">
    <location>
        <begin position="1006"/>
        <end position="1033"/>
    </location>
</feature>
<evidence type="ECO:0000259" key="4">
    <source>
        <dbReference type="Pfam" id="PF14420"/>
    </source>
</evidence>
<name>A0ABR4FQ83_9EURO</name>
<dbReference type="PROSITE" id="PS50297">
    <property type="entry name" value="ANK_REP_REGION"/>
    <property type="match status" value="3"/>
</dbReference>
<dbReference type="Pfam" id="PF14420">
    <property type="entry name" value="Clr5"/>
    <property type="match status" value="1"/>
</dbReference>
<evidence type="ECO:0000256" key="3">
    <source>
        <dbReference type="PROSITE-ProRule" id="PRU00023"/>
    </source>
</evidence>
<sequence length="1069" mass="118156">MDDSEWKSYKPELHRLYIRQNKKLSEVMEYMESKYTFEASKGQYVKYFERWGFQKNQKISASDGVFIERRVNKRKHMFGKESEVYVDGILYPTRKIKKARYGKACVSTVEAAEASAAPSPSTPNGITVYTPASPGMTLHWNTSLPWLRFSRLLQSGLVEDLASPVASLAVTSPQDHSAESYIANPELLKRFNFVVPWHRLSHLGGINSVSRIATSLTILIPEAFEGQHLALARRFCESKESTVDTWSIDMFLMSNNLLSEEQSWGGELSPDKRILNMFRQSGWDNVAKARALLSTREPTARAIAEQVFGSAVRRMDIDVVRILLDAGMNPDGPIDGGHLGPITPIQFLAAEDPDEGRHADPVDLLDLLFSHGADIDKSTDDTSILEEAVGSWRVKTIEWFLSHEAKITPSCVKDAARILSNINLFARFLPADTDLDAWDDIGDGVLRSAIDAGNADFVNLLLARGADPNAIVEFWFEKTQRWTKVLGHACGTIYRNPEVIQALVNACSDLDPEEHVVDYVSPLMIYLHAWTPDYDVVDLLLREGVDIHVADTCGRRTLIELALARNAIRVCHLLLQHGAMLLLRYSPLFCAIEEGATEFAADLIMLGVRLNDFYSTPPGTVLAMAIEKGYLLLIQLLEAAGAAVVGARPRKIGNISTALHLESHGHLQPILDSSGAQILSAATAAKENELTQLLLYYQIDLDPPIKKGTVVTTPIEAAIRADQLSLVYTLLDRGAQPRDGDLLGAVQYCSLTTDCGGLLPHLLERLNGRAPTAVTKAIQLKQPDIVQLILAYGVNPTGMHDWGNTTWYLDDARELYIVAPESVLEVLCKYPDRKILAMLLNAGSWTPRLISRALIMMLLLDHTDLAEDLLQARFDPNLEVPIYLSEFDYVDESEEVNDTAFITIIEAATQHQAISIVKRLLEQHSIDIIYVGAGVRRRTALQHAVENGNMDLINLVISHGANINAPPATDGGVTALQIAAIRGYLGIARRLINLHADVNAPGAETDSGTALEGAAEHGRIDMLQMLLDEGASVTGEFGEEQYRRAIEFAEKNGHYAAARLVIAFEPRVQ</sequence>
<dbReference type="SUPFAM" id="SSF48403">
    <property type="entry name" value="Ankyrin repeat"/>
    <property type="match status" value="3"/>
</dbReference>
<dbReference type="Proteomes" id="UP001610563">
    <property type="component" value="Unassembled WGS sequence"/>
</dbReference>
<evidence type="ECO:0000256" key="1">
    <source>
        <dbReference type="ARBA" id="ARBA00022737"/>
    </source>
</evidence>
<dbReference type="InterPro" id="IPR025676">
    <property type="entry name" value="Clr5_dom"/>
</dbReference>
<evidence type="ECO:0000313" key="5">
    <source>
        <dbReference type="EMBL" id="KAL2785418.1"/>
    </source>
</evidence>
<proteinExistence type="predicted"/>
<feature type="repeat" description="ANK" evidence="3">
    <location>
        <begin position="971"/>
        <end position="1003"/>
    </location>
</feature>
<dbReference type="PANTHER" id="PTHR24198:SF165">
    <property type="entry name" value="ANKYRIN REPEAT-CONTAINING PROTEIN-RELATED"/>
    <property type="match status" value="1"/>
</dbReference>
<comment type="caution">
    <text evidence="5">The sequence shown here is derived from an EMBL/GenBank/DDBJ whole genome shotgun (WGS) entry which is preliminary data.</text>
</comment>
<dbReference type="EMBL" id="JBFTWV010000145">
    <property type="protein sequence ID" value="KAL2785418.1"/>
    <property type="molecule type" value="Genomic_DNA"/>
</dbReference>
<dbReference type="Pfam" id="PF12796">
    <property type="entry name" value="Ank_2"/>
    <property type="match status" value="1"/>
</dbReference>
<dbReference type="Gene3D" id="1.25.40.20">
    <property type="entry name" value="Ankyrin repeat-containing domain"/>
    <property type="match status" value="3"/>
</dbReference>
<keyword evidence="6" id="KW-1185">Reference proteome</keyword>
<accession>A0ABR4FQ83</accession>
<keyword evidence="2 3" id="KW-0040">ANK repeat</keyword>
<feature type="domain" description="Clr5" evidence="4">
    <location>
        <begin position="3"/>
        <end position="55"/>
    </location>
</feature>